<evidence type="ECO:0008006" key="4">
    <source>
        <dbReference type="Google" id="ProtNLM"/>
    </source>
</evidence>
<feature type="signal peptide" evidence="1">
    <location>
        <begin position="1"/>
        <end position="16"/>
    </location>
</feature>
<feature type="chain" id="PRO_5042898870" description="Secreted protein" evidence="1">
    <location>
        <begin position="17"/>
        <end position="82"/>
    </location>
</feature>
<name>A0AAN8AWA6_ELEMC</name>
<dbReference type="AlphaFoldDB" id="A0AAN8AWA6"/>
<evidence type="ECO:0000313" key="3">
    <source>
        <dbReference type="Proteomes" id="UP001346869"/>
    </source>
</evidence>
<accession>A0AAN8AWA6</accession>
<keyword evidence="1" id="KW-0732">Signal</keyword>
<dbReference type="Proteomes" id="UP001346869">
    <property type="component" value="Unassembled WGS sequence"/>
</dbReference>
<comment type="caution">
    <text evidence="2">The sequence shown here is derived from an EMBL/GenBank/DDBJ whole genome shotgun (WGS) entry which is preliminary data.</text>
</comment>
<reference evidence="2 3" key="1">
    <citation type="journal article" date="2023" name="Genes (Basel)">
        <title>Chromosome-Level Genome Assembly and Circadian Gene Repertoire of the Patagonia Blennie Eleginops maclovinus-The Closest Ancestral Proxy of Antarctic Cryonotothenioids.</title>
        <authorList>
            <person name="Cheng C.C."/>
            <person name="Rivera-Colon A.G."/>
            <person name="Minhas B.F."/>
            <person name="Wilson L."/>
            <person name="Rayamajhi N."/>
            <person name="Vargas-Chacoff L."/>
            <person name="Catchen J.M."/>
        </authorList>
    </citation>
    <scope>NUCLEOTIDE SEQUENCE [LARGE SCALE GENOMIC DNA]</scope>
    <source>
        <strain evidence="2">JMC-PN-2008</strain>
    </source>
</reference>
<protein>
    <recommendedName>
        <fullName evidence="4">Secreted protein</fullName>
    </recommendedName>
</protein>
<organism evidence="2 3">
    <name type="scientific">Eleginops maclovinus</name>
    <name type="common">Patagonian blennie</name>
    <name type="synonym">Eleginus maclovinus</name>
    <dbReference type="NCBI Taxonomy" id="56733"/>
    <lineage>
        <taxon>Eukaryota</taxon>
        <taxon>Metazoa</taxon>
        <taxon>Chordata</taxon>
        <taxon>Craniata</taxon>
        <taxon>Vertebrata</taxon>
        <taxon>Euteleostomi</taxon>
        <taxon>Actinopterygii</taxon>
        <taxon>Neopterygii</taxon>
        <taxon>Teleostei</taxon>
        <taxon>Neoteleostei</taxon>
        <taxon>Acanthomorphata</taxon>
        <taxon>Eupercaria</taxon>
        <taxon>Perciformes</taxon>
        <taxon>Notothenioidei</taxon>
        <taxon>Eleginopidae</taxon>
        <taxon>Eleginops</taxon>
    </lineage>
</organism>
<gene>
    <name evidence="2" type="ORF">PBY51_024688</name>
</gene>
<evidence type="ECO:0000256" key="1">
    <source>
        <dbReference type="SAM" id="SignalP"/>
    </source>
</evidence>
<reference evidence="2 3" key="2">
    <citation type="journal article" date="2023" name="Mol. Biol. Evol.">
        <title>Genomics of Secondarily Temperate Adaptation in the Only Non-Antarctic Icefish.</title>
        <authorList>
            <person name="Rivera-Colon A.G."/>
            <person name="Rayamajhi N."/>
            <person name="Minhas B.F."/>
            <person name="Madrigal G."/>
            <person name="Bilyk K.T."/>
            <person name="Yoon V."/>
            <person name="Hune M."/>
            <person name="Gregory S."/>
            <person name="Cheng C.H.C."/>
            <person name="Catchen J.M."/>
        </authorList>
    </citation>
    <scope>NUCLEOTIDE SEQUENCE [LARGE SCALE GENOMIC DNA]</scope>
    <source>
        <strain evidence="2">JMC-PN-2008</strain>
    </source>
</reference>
<dbReference type="EMBL" id="JAUZQC010000006">
    <property type="protein sequence ID" value="KAK5870023.1"/>
    <property type="molecule type" value="Genomic_DNA"/>
</dbReference>
<evidence type="ECO:0000313" key="2">
    <source>
        <dbReference type="EMBL" id="KAK5870023.1"/>
    </source>
</evidence>
<sequence>MSYSCLPLLLVSVPLACPLSLWPPLLWWVCKNSLKTTGPGCTLRYTMAQSLRPCQMGIGKERHKPCSLAERHIRLSGEDSSV</sequence>
<keyword evidence="3" id="KW-1185">Reference proteome</keyword>
<proteinExistence type="predicted"/>